<keyword evidence="11" id="KW-0503">Monooxygenase</keyword>
<dbReference type="InterPro" id="IPR050476">
    <property type="entry name" value="Insect_CytP450_Detox"/>
</dbReference>
<dbReference type="InterPro" id="IPR036396">
    <property type="entry name" value="Cyt_P450_sf"/>
</dbReference>
<dbReference type="GO" id="GO:0016705">
    <property type="term" value="F:oxidoreductase activity, acting on paired donors, with incorporation or reduction of molecular oxygen"/>
    <property type="evidence" value="ECO:0007669"/>
    <property type="project" value="InterPro"/>
</dbReference>
<reference evidence="13" key="1">
    <citation type="submission" date="2016-04" db="EMBL/GenBank/DDBJ databases">
        <authorList>
            <person name="Calderon-Fernandez G.M.Sr."/>
        </authorList>
    </citation>
    <scope>NUCLEOTIDE SEQUENCE</scope>
    <source>
        <strain evidence="13">Int1</strain>
        <tissue evidence="13">Integument</tissue>
    </source>
</reference>
<evidence type="ECO:0000256" key="5">
    <source>
        <dbReference type="ARBA" id="ARBA00022617"/>
    </source>
</evidence>
<evidence type="ECO:0000313" key="13">
    <source>
        <dbReference type="EMBL" id="JAS02884.1"/>
    </source>
</evidence>
<comment type="cofactor">
    <cofactor evidence="1">
        <name>heme</name>
        <dbReference type="ChEBI" id="CHEBI:30413"/>
    </cofactor>
</comment>
<comment type="subcellular location">
    <subcellularLocation>
        <location evidence="3">Endoplasmic reticulum membrane</location>
        <topology evidence="3">Peripheral membrane protein</topology>
    </subcellularLocation>
    <subcellularLocation>
        <location evidence="2">Microsome membrane</location>
        <topology evidence="2">Peripheral membrane protein</topology>
    </subcellularLocation>
</comment>
<sequence length="218" mass="25028">RKFMAKFSTDVIGSCAFGLNTNSLNYTDSEFRKMGRKVFQMDFLKKLRVALRSHYPGLLRILRWKSLDATIENFFISTIKSTMSYREKNNVTRNDFVQLLMEIKKQELEKQKNGEEIDSDVIIDDKIIIANAFVFFVAGFETTASTLSYCLYELSVHQDIQEQAYQHIVSVLKNHGGEVTYNALKDMEFINQIFAETLRIASASTSIEACCDKELHGT</sequence>
<evidence type="ECO:0000256" key="3">
    <source>
        <dbReference type="ARBA" id="ARBA00004406"/>
    </source>
</evidence>
<dbReference type="GO" id="GO:0005789">
    <property type="term" value="C:endoplasmic reticulum membrane"/>
    <property type="evidence" value="ECO:0007669"/>
    <property type="project" value="UniProtKB-SubCell"/>
</dbReference>
<keyword evidence="12" id="KW-0472">Membrane</keyword>
<protein>
    <submittedName>
        <fullName evidence="13">Cytochrome P450 6HF</fullName>
        <ecNumber evidence="13">1.14.-.-</ecNumber>
    </submittedName>
</protein>
<dbReference type="EMBL" id="GEMB01000231">
    <property type="protein sequence ID" value="JAS02884.1"/>
    <property type="molecule type" value="Transcribed_RNA"/>
</dbReference>
<reference evidence="13" key="2">
    <citation type="journal article" date="2017" name="J. Med. Entomol.">
        <title>Transcriptome Analysis of the Triatoma infestans (Hemiptera: Reduviidae) Integument.</title>
        <authorList>
            <person name="Calderon-Fernandez G.M."/>
            <person name="Moriconi D.E."/>
            <person name="Dulbecco A.B."/>
            <person name="Juarez M.P."/>
        </authorList>
    </citation>
    <scope>NUCLEOTIDE SEQUENCE</scope>
    <source>
        <strain evidence="13">Int1</strain>
        <tissue evidence="13">Integument</tissue>
    </source>
</reference>
<dbReference type="PANTHER" id="PTHR24292">
    <property type="entry name" value="CYTOCHROME P450"/>
    <property type="match status" value="1"/>
</dbReference>
<evidence type="ECO:0000256" key="12">
    <source>
        <dbReference type="ARBA" id="ARBA00023136"/>
    </source>
</evidence>
<keyword evidence="7" id="KW-0256">Endoplasmic reticulum</keyword>
<organism evidence="13">
    <name type="scientific">Triatoma infestans</name>
    <name type="common">Assassin bug</name>
    <dbReference type="NCBI Taxonomy" id="30076"/>
    <lineage>
        <taxon>Eukaryota</taxon>
        <taxon>Metazoa</taxon>
        <taxon>Ecdysozoa</taxon>
        <taxon>Arthropoda</taxon>
        <taxon>Hexapoda</taxon>
        <taxon>Insecta</taxon>
        <taxon>Pterygota</taxon>
        <taxon>Neoptera</taxon>
        <taxon>Paraneoptera</taxon>
        <taxon>Hemiptera</taxon>
        <taxon>Heteroptera</taxon>
        <taxon>Panheteroptera</taxon>
        <taxon>Cimicomorpha</taxon>
        <taxon>Reduviidae</taxon>
        <taxon>Triatominae</taxon>
        <taxon>Triatoma</taxon>
    </lineage>
</organism>
<accession>A0A161M8E4</accession>
<keyword evidence="5" id="KW-0349">Heme</keyword>
<evidence type="ECO:0000256" key="7">
    <source>
        <dbReference type="ARBA" id="ARBA00022824"/>
    </source>
</evidence>
<evidence type="ECO:0000256" key="10">
    <source>
        <dbReference type="ARBA" id="ARBA00023004"/>
    </source>
</evidence>
<dbReference type="GO" id="GO:0004497">
    <property type="term" value="F:monooxygenase activity"/>
    <property type="evidence" value="ECO:0007669"/>
    <property type="project" value="UniProtKB-KW"/>
</dbReference>
<evidence type="ECO:0000256" key="1">
    <source>
        <dbReference type="ARBA" id="ARBA00001971"/>
    </source>
</evidence>
<keyword evidence="10" id="KW-0408">Iron</keyword>
<dbReference type="EC" id="1.14.-.-" evidence="13"/>
<evidence type="ECO:0000256" key="9">
    <source>
        <dbReference type="ARBA" id="ARBA00023002"/>
    </source>
</evidence>
<keyword evidence="6" id="KW-0479">Metal-binding</keyword>
<evidence type="ECO:0000256" key="6">
    <source>
        <dbReference type="ARBA" id="ARBA00022723"/>
    </source>
</evidence>
<dbReference type="Gene3D" id="1.10.630.10">
    <property type="entry name" value="Cytochrome P450"/>
    <property type="match status" value="1"/>
</dbReference>
<dbReference type="SUPFAM" id="SSF48264">
    <property type="entry name" value="Cytochrome P450"/>
    <property type="match status" value="1"/>
</dbReference>
<dbReference type="InterPro" id="IPR001128">
    <property type="entry name" value="Cyt_P450"/>
</dbReference>
<evidence type="ECO:0000256" key="4">
    <source>
        <dbReference type="ARBA" id="ARBA00010617"/>
    </source>
</evidence>
<dbReference type="GO" id="GO:0005506">
    <property type="term" value="F:iron ion binding"/>
    <property type="evidence" value="ECO:0007669"/>
    <property type="project" value="InterPro"/>
</dbReference>
<evidence type="ECO:0000256" key="11">
    <source>
        <dbReference type="ARBA" id="ARBA00023033"/>
    </source>
</evidence>
<dbReference type="GO" id="GO:0020037">
    <property type="term" value="F:heme binding"/>
    <property type="evidence" value="ECO:0007669"/>
    <property type="project" value="InterPro"/>
</dbReference>
<evidence type="ECO:0000256" key="2">
    <source>
        <dbReference type="ARBA" id="ARBA00004174"/>
    </source>
</evidence>
<comment type="similarity">
    <text evidence="4">Belongs to the cytochrome P450 family.</text>
</comment>
<dbReference type="PANTHER" id="PTHR24292:SF54">
    <property type="entry name" value="CYP9F3-RELATED"/>
    <property type="match status" value="1"/>
</dbReference>
<dbReference type="Pfam" id="PF00067">
    <property type="entry name" value="p450"/>
    <property type="match status" value="1"/>
</dbReference>
<proteinExistence type="inferred from homology"/>
<dbReference type="AlphaFoldDB" id="A0A161M8E4"/>
<keyword evidence="9 13" id="KW-0560">Oxidoreductase</keyword>
<name>A0A161M8E4_TRIIF</name>
<keyword evidence="8" id="KW-0492">Microsome</keyword>
<feature type="non-terminal residue" evidence="13">
    <location>
        <position position="1"/>
    </location>
</feature>
<evidence type="ECO:0000256" key="8">
    <source>
        <dbReference type="ARBA" id="ARBA00022848"/>
    </source>
</evidence>